<organism evidence="2 3">
    <name type="scientific">Lithospermum erythrorhizon</name>
    <name type="common">Purple gromwell</name>
    <name type="synonym">Lithospermum officinale var. erythrorhizon</name>
    <dbReference type="NCBI Taxonomy" id="34254"/>
    <lineage>
        <taxon>Eukaryota</taxon>
        <taxon>Viridiplantae</taxon>
        <taxon>Streptophyta</taxon>
        <taxon>Embryophyta</taxon>
        <taxon>Tracheophyta</taxon>
        <taxon>Spermatophyta</taxon>
        <taxon>Magnoliopsida</taxon>
        <taxon>eudicotyledons</taxon>
        <taxon>Gunneridae</taxon>
        <taxon>Pentapetalae</taxon>
        <taxon>asterids</taxon>
        <taxon>lamiids</taxon>
        <taxon>Boraginales</taxon>
        <taxon>Boraginaceae</taxon>
        <taxon>Boraginoideae</taxon>
        <taxon>Lithospermeae</taxon>
        <taxon>Lithospermum</taxon>
    </lineage>
</organism>
<proteinExistence type="predicted"/>
<evidence type="ECO:0000313" key="3">
    <source>
        <dbReference type="Proteomes" id="UP001454036"/>
    </source>
</evidence>
<dbReference type="PANTHER" id="PTHR45786">
    <property type="entry name" value="DNA BINDING PROTEIN-LIKE"/>
    <property type="match status" value="1"/>
</dbReference>
<name>A0AAV3QTC8_LITER</name>
<dbReference type="Pfam" id="PF14214">
    <property type="entry name" value="Helitron_like_N"/>
    <property type="match status" value="1"/>
</dbReference>
<protein>
    <recommendedName>
        <fullName evidence="1">Helitron helicase-like domain-containing protein</fullName>
    </recommendedName>
</protein>
<accession>A0AAV3QTC8</accession>
<reference evidence="2 3" key="1">
    <citation type="submission" date="2024-01" db="EMBL/GenBank/DDBJ databases">
        <title>The complete chloroplast genome sequence of Lithospermum erythrorhizon: insights into the phylogenetic relationship among Boraginaceae species and the maternal lineages of purple gromwells.</title>
        <authorList>
            <person name="Okada T."/>
            <person name="Watanabe K."/>
        </authorList>
    </citation>
    <scope>NUCLEOTIDE SEQUENCE [LARGE SCALE GENOMIC DNA]</scope>
</reference>
<keyword evidence="3" id="KW-1185">Reference proteome</keyword>
<evidence type="ECO:0000259" key="1">
    <source>
        <dbReference type="Pfam" id="PF14214"/>
    </source>
</evidence>
<gene>
    <name evidence="2" type="ORF">LIER_40159</name>
</gene>
<feature type="domain" description="Helitron helicase-like" evidence="1">
    <location>
        <begin position="122"/>
        <end position="280"/>
    </location>
</feature>
<evidence type="ECO:0000313" key="2">
    <source>
        <dbReference type="EMBL" id="GAA0166266.1"/>
    </source>
</evidence>
<comment type="caution">
    <text evidence="2">The sequence shown here is derived from an EMBL/GenBank/DDBJ whole genome shotgun (WGS) entry which is preliminary data.</text>
</comment>
<dbReference type="EMBL" id="BAABME010022644">
    <property type="protein sequence ID" value="GAA0166266.1"/>
    <property type="molecule type" value="Genomic_DNA"/>
</dbReference>
<dbReference type="AlphaFoldDB" id="A0AAV3QTC8"/>
<dbReference type="Proteomes" id="UP001454036">
    <property type="component" value="Unassembled WGS sequence"/>
</dbReference>
<dbReference type="PANTHER" id="PTHR45786:SF75">
    <property type="entry name" value="ATP-DEPENDENT DNA HELICASE"/>
    <property type="match status" value="1"/>
</dbReference>
<dbReference type="InterPro" id="IPR025476">
    <property type="entry name" value="Helitron_helicase-like"/>
</dbReference>
<sequence length="284" mass="33232">MKGVQFYFYDSEHQISNRISAMPSLDASIVKNLVVSDPGLDQRTCNKPLSNEVDGIWIEDESEENANADMLDIRVYTKSDILAQEQQEFIGPSIDTDIDMNEDSPLNHNQRRKRTTVSYREYYDYKLQDRVNDKSYILRFGRLLQQYIVDNYIKIESMRLQFLKTNQKNTRREYYQGVQDSVTSRVISGGKIGKRVYPPATFIGRPRDMRHRYLDSMALVQEYGRPDIFLTMTCNPNWPEIKERLQPGEETHNRPDLLARVFKAKLGILNDKIMSGEIFVKSHR</sequence>